<dbReference type="PANTHER" id="PTHR47326">
    <property type="entry name" value="TRANSPOSABLE ELEMENT TC3 TRANSPOSASE-LIKE PROTEIN"/>
    <property type="match status" value="1"/>
</dbReference>
<dbReference type="GO" id="GO:0003676">
    <property type="term" value="F:nucleic acid binding"/>
    <property type="evidence" value="ECO:0007669"/>
    <property type="project" value="InterPro"/>
</dbReference>
<protein>
    <submittedName>
        <fullName evidence="1">Transposable element Tcb1 transposase</fullName>
    </submittedName>
</protein>
<dbReference type="Gene3D" id="3.30.420.10">
    <property type="entry name" value="Ribonuclease H-like superfamily/Ribonuclease H"/>
    <property type="match status" value="1"/>
</dbReference>
<dbReference type="AlphaFoldDB" id="A0A8X6FPC7"/>
<name>A0A8X6FPC7_TRICU</name>
<keyword evidence="2" id="KW-1185">Reference proteome</keyword>
<organism evidence="1 2">
    <name type="scientific">Trichonephila clavata</name>
    <name type="common">Joro spider</name>
    <name type="synonym">Nephila clavata</name>
    <dbReference type="NCBI Taxonomy" id="2740835"/>
    <lineage>
        <taxon>Eukaryota</taxon>
        <taxon>Metazoa</taxon>
        <taxon>Ecdysozoa</taxon>
        <taxon>Arthropoda</taxon>
        <taxon>Chelicerata</taxon>
        <taxon>Arachnida</taxon>
        <taxon>Araneae</taxon>
        <taxon>Araneomorphae</taxon>
        <taxon>Entelegynae</taxon>
        <taxon>Araneoidea</taxon>
        <taxon>Nephilidae</taxon>
        <taxon>Trichonephila</taxon>
    </lineage>
</organism>
<comment type="caution">
    <text evidence="1">The sequence shown here is derived from an EMBL/GenBank/DDBJ whole genome shotgun (WGS) entry which is preliminary data.</text>
</comment>
<reference evidence="1" key="1">
    <citation type="submission" date="2020-07" db="EMBL/GenBank/DDBJ databases">
        <title>Multicomponent nature underlies the extraordinary mechanical properties of spider dragline silk.</title>
        <authorList>
            <person name="Kono N."/>
            <person name="Nakamura H."/>
            <person name="Mori M."/>
            <person name="Yoshida Y."/>
            <person name="Ohtoshi R."/>
            <person name="Malay A.D."/>
            <person name="Moran D.A.P."/>
            <person name="Tomita M."/>
            <person name="Numata K."/>
            <person name="Arakawa K."/>
        </authorList>
    </citation>
    <scope>NUCLEOTIDE SEQUENCE</scope>
</reference>
<dbReference type="OrthoDB" id="6436917at2759"/>
<evidence type="ECO:0000313" key="2">
    <source>
        <dbReference type="Proteomes" id="UP000887116"/>
    </source>
</evidence>
<proteinExistence type="predicted"/>
<accession>A0A8X6FPC7</accession>
<gene>
    <name evidence="1" type="ORF">TNCT_33371</name>
</gene>
<dbReference type="Proteomes" id="UP000887116">
    <property type="component" value="Unassembled WGS sequence"/>
</dbReference>
<dbReference type="EMBL" id="BMAO01003183">
    <property type="protein sequence ID" value="GFQ86200.1"/>
    <property type="molecule type" value="Genomic_DNA"/>
</dbReference>
<sequence length="135" mass="15044">MQKGVGDPSFPASVLFTDDASFSHEGLFNVYSLHVWAYNNPHSTRSHTGQHCFAVNVWAGIIDDCLLEPYLLSLLLDSQKYQFFLETVLPTLLGCVLAHIRQDMLFQSDGALAHSTIVVHVCDYIISSIVSHLVH</sequence>
<dbReference type="PANTHER" id="PTHR47326:SF1">
    <property type="entry name" value="HTH PSQ-TYPE DOMAIN-CONTAINING PROTEIN"/>
    <property type="match status" value="1"/>
</dbReference>
<evidence type="ECO:0000313" key="1">
    <source>
        <dbReference type="EMBL" id="GFQ86200.1"/>
    </source>
</evidence>
<dbReference type="InterPro" id="IPR036397">
    <property type="entry name" value="RNaseH_sf"/>
</dbReference>